<feature type="chain" id="PRO_5037056329" evidence="6">
    <location>
        <begin position="21"/>
        <end position="275"/>
    </location>
</feature>
<sequence>MKRIALALAAVSLGAVPSLAADVVYDEPPAPMAMAAPAASWTGLYIGIQGGGAFNPEDPDNISLNTNGFAGPIIGNGVDAFGNNFDSSFDSSFVGGAHLGYDYQMGSFVLGAILDINAIDVKETASAFSNTPAFYTAQRSLDFLATARLRAGYTVTPSALAYVTGGLAYGEVDYGFSTDSPAVTGVNPAAIVNEDEDDFGFTVGAGMEVLVTDNISFGAEYLYTNLGGGDSFTRLSGGPFDGSGAAVIPGNSTDFRSDGDFDFHTVTAKLSYRFN</sequence>
<dbReference type="AlphaFoldDB" id="A0A916Y1P8"/>
<dbReference type="InterPro" id="IPR051692">
    <property type="entry name" value="OMP-like"/>
</dbReference>
<dbReference type="InterPro" id="IPR011250">
    <property type="entry name" value="OMP/PagP_B-barrel"/>
</dbReference>
<keyword evidence="3" id="KW-0472">Membrane</keyword>
<protein>
    <submittedName>
        <fullName evidence="8">Membrane protein</fullName>
    </submittedName>
</protein>
<keyword evidence="9" id="KW-1185">Reference proteome</keyword>
<evidence type="ECO:0000256" key="2">
    <source>
        <dbReference type="ARBA" id="ARBA00022729"/>
    </source>
</evidence>
<organism evidence="8 9">
    <name type="scientific">Aureimonas glaciei</name>
    <dbReference type="NCBI Taxonomy" id="1776957"/>
    <lineage>
        <taxon>Bacteria</taxon>
        <taxon>Pseudomonadati</taxon>
        <taxon>Pseudomonadota</taxon>
        <taxon>Alphaproteobacteria</taxon>
        <taxon>Hyphomicrobiales</taxon>
        <taxon>Aurantimonadaceae</taxon>
        <taxon>Aureimonas</taxon>
    </lineage>
</organism>
<evidence type="ECO:0000256" key="1">
    <source>
        <dbReference type="ARBA" id="ARBA00004442"/>
    </source>
</evidence>
<name>A0A916Y1P8_9HYPH</name>
<evidence type="ECO:0000256" key="5">
    <source>
        <dbReference type="ARBA" id="ARBA00038306"/>
    </source>
</evidence>
<dbReference type="Gene3D" id="2.40.160.20">
    <property type="match status" value="1"/>
</dbReference>
<keyword evidence="2 6" id="KW-0732">Signal</keyword>
<accession>A0A916Y1P8</accession>
<feature type="domain" description="Outer membrane protein beta-barrel" evidence="7">
    <location>
        <begin position="33"/>
        <end position="274"/>
    </location>
</feature>
<proteinExistence type="inferred from homology"/>
<dbReference type="PANTHER" id="PTHR34001:SF3">
    <property type="entry name" value="BLL7405 PROTEIN"/>
    <property type="match status" value="1"/>
</dbReference>
<comment type="subcellular location">
    <subcellularLocation>
        <location evidence="1">Cell outer membrane</location>
    </subcellularLocation>
</comment>
<evidence type="ECO:0000313" key="9">
    <source>
        <dbReference type="Proteomes" id="UP000613160"/>
    </source>
</evidence>
<reference evidence="8" key="1">
    <citation type="journal article" date="2014" name="Int. J. Syst. Evol. Microbiol.">
        <title>Complete genome sequence of Corynebacterium casei LMG S-19264T (=DSM 44701T), isolated from a smear-ripened cheese.</title>
        <authorList>
            <consortium name="US DOE Joint Genome Institute (JGI-PGF)"/>
            <person name="Walter F."/>
            <person name="Albersmeier A."/>
            <person name="Kalinowski J."/>
            <person name="Ruckert C."/>
        </authorList>
    </citation>
    <scope>NUCLEOTIDE SEQUENCE</scope>
    <source>
        <strain evidence="8">CGMCC 1.15493</strain>
    </source>
</reference>
<dbReference type="EMBL" id="BMJJ01000008">
    <property type="protein sequence ID" value="GGD26864.1"/>
    <property type="molecule type" value="Genomic_DNA"/>
</dbReference>
<dbReference type="SUPFAM" id="SSF56925">
    <property type="entry name" value="OMPA-like"/>
    <property type="match status" value="1"/>
</dbReference>
<gene>
    <name evidence="8" type="ORF">GCM10011335_32400</name>
</gene>
<dbReference type="RefSeq" id="WP_188852577.1">
    <property type="nucleotide sequence ID" value="NZ_BMJJ01000008.1"/>
</dbReference>
<evidence type="ECO:0000256" key="3">
    <source>
        <dbReference type="ARBA" id="ARBA00023136"/>
    </source>
</evidence>
<dbReference type="Pfam" id="PF13505">
    <property type="entry name" value="OMP_b-brl"/>
    <property type="match status" value="1"/>
</dbReference>
<evidence type="ECO:0000256" key="4">
    <source>
        <dbReference type="ARBA" id="ARBA00023237"/>
    </source>
</evidence>
<reference evidence="8" key="2">
    <citation type="submission" date="2020-09" db="EMBL/GenBank/DDBJ databases">
        <authorList>
            <person name="Sun Q."/>
            <person name="Zhou Y."/>
        </authorList>
    </citation>
    <scope>NUCLEOTIDE SEQUENCE</scope>
    <source>
        <strain evidence="8">CGMCC 1.15493</strain>
    </source>
</reference>
<keyword evidence="4" id="KW-0998">Cell outer membrane</keyword>
<feature type="signal peptide" evidence="6">
    <location>
        <begin position="1"/>
        <end position="20"/>
    </location>
</feature>
<dbReference type="InterPro" id="IPR027385">
    <property type="entry name" value="Beta-barrel_OMP"/>
</dbReference>
<evidence type="ECO:0000256" key="6">
    <source>
        <dbReference type="SAM" id="SignalP"/>
    </source>
</evidence>
<evidence type="ECO:0000259" key="7">
    <source>
        <dbReference type="Pfam" id="PF13505"/>
    </source>
</evidence>
<evidence type="ECO:0000313" key="8">
    <source>
        <dbReference type="EMBL" id="GGD26864.1"/>
    </source>
</evidence>
<dbReference type="Proteomes" id="UP000613160">
    <property type="component" value="Unassembled WGS sequence"/>
</dbReference>
<dbReference type="GO" id="GO:0009279">
    <property type="term" value="C:cell outer membrane"/>
    <property type="evidence" value="ECO:0007669"/>
    <property type="project" value="UniProtKB-SubCell"/>
</dbReference>
<dbReference type="PANTHER" id="PTHR34001">
    <property type="entry name" value="BLL7405 PROTEIN"/>
    <property type="match status" value="1"/>
</dbReference>
<comment type="caution">
    <text evidence="8">The sequence shown here is derived from an EMBL/GenBank/DDBJ whole genome shotgun (WGS) entry which is preliminary data.</text>
</comment>
<comment type="similarity">
    <text evidence="5">Belongs to the Omp25/RopB family.</text>
</comment>